<dbReference type="Pfam" id="PF07331">
    <property type="entry name" value="TctB"/>
    <property type="match status" value="1"/>
</dbReference>
<dbReference type="EMBL" id="CP013747">
    <property type="protein sequence ID" value="ALV40707.1"/>
    <property type="molecule type" value="Genomic_DNA"/>
</dbReference>
<evidence type="ECO:0000256" key="2">
    <source>
        <dbReference type="SAM" id="Phobius"/>
    </source>
</evidence>
<keyword evidence="2" id="KW-1133">Transmembrane helix</keyword>
<dbReference type="AlphaFoldDB" id="A0A0U3P8Z1"/>
<feature type="transmembrane region" description="Helical" evidence="2">
    <location>
        <begin position="63"/>
        <end position="84"/>
    </location>
</feature>
<organism evidence="4">
    <name type="scientific">Pseudarthrobacter sulfonivorans</name>
    <dbReference type="NCBI Taxonomy" id="121292"/>
    <lineage>
        <taxon>Bacteria</taxon>
        <taxon>Bacillati</taxon>
        <taxon>Actinomycetota</taxon>
        <taxon>Actinomycetes</taxon>
        <taxon>Micrococcales</taxon>
        <taxon>Micrococcaceae</taxon>
        <taxon>Pseudarthrobacter</taxon>
    </lineage>
</organism>
<evidence type="ECO:0000256" key="1">
    <source>
        <dbReference type="SAM" id="MobiDB-lite"/>
    </source>
</evidence>
<feature type="compositionally biased region" description="Polar residues" evidence="1">
    <location>
        <begin position="1"/>
        <end position="20"/>
    </location>
</feature>
<dbReference type="RefSeq" id="WP_058929877.1">
    <property type="nucleotide sequence ID" value="NZ_CP013747.1"/>
</dbReference>
<dbReference type="STRING" id="121292.AU252_05600"/>
<sequence length="215" mass="22669">MSITQHQQETGSATEPQSQPKAGFGTGRSEFVVVAVLYAVAIFLTVGTATMNVQGKSAPGPQFFPILVCIVLYLVATLLAVQIIRSPKVPDNAIHPGSGQFSADMLHDLGHLGKDEDEACEEAASLAPAKTWKTYSDWRTVGLLLAGVVAFVLLLNPLGWIISAAMLFWVVAYALGSRRHVFDIGVGLLFSSITQLAFGAGLGLSLPSGIVGGIF</sequence>
<gene>
    <name evidence="4" type="ORF">AU252_05600</name>
</gene>
<name>A0A0U3P8Z1_9MICC</name>
<dbReference type="InterPro" id="IPR009936">
    <property type="entry name" value="DUF1468"/>
</dbReference>
<dbReference type="Proteomes" id="UP000065151">
    <property type="component" value="Chromosome"/>
</dbReference>
<proteinExistence type="predicted"/>
<keyword evidence="2" id="KW-0812">Transmembrane</keyword>
<feature type="domain" description="DUF1468" evidence="3">
    <location>
        <begin position="33"/>
        <end position="207"/>
    </location>
</feature>
<evidence type="ECO:0000259" key="3">
    <source>
        <dbReference type="Pfam" id="PF07331"/>
    </source>
</evidence>
<dbReference type="KEGG" id="psul:AU252_05600"/>
<feature type="region of interest" description="Disordered" evidence="1">
    <location>
        <begin position="1"/>
        <end position="22"/>
    </location>
</feature>
<feature type="transmembrane region" description="Helical" evidence="2">
    <location>
        <begin position="31"/>
        <end position="51"/>
    </location>
</feature>
<accession>A0A0U3P8Z1</accession>
<keyword evidence="2" id="KW-0472">Membrane</keyword>
<feature type="transmembrane region" description="Helical" evidence="2">
    <location>
        <begin position="143"/>
        <end position="172"/>
    </location>
</feature>
<evidence type="ECO:0000313" key="5">
    <source>
        <dbReference type="Proteomes" id="UP000065151"/>
    </source>
</evidence>
<feature type="transmembrane region" description="Helical" evidence="2">
    <location>
        <begin position="184"/>
        <end position="206"/>
    </location>
</feature>
<evidence type="ECO:0000313" key="4">
    <source>
        <dbReference type="EMBL" id="ALV40707.1"/>
    </source>
</evidence>
<protein>
    <recommendedName>
        <fullName evidence="3">DUF1468 domain-containing protein</fullName>
    </recommendedName>
</protein>
<reference evidence="4 5" key="1">
    <citation type="submission" date="2015-12" db="EMBL/GenBank/DDBJ databases">
        <authorList>
            <person name="Shamseldin A."/>
            <person name="Moawad H."/>
            <person name="Abd El-Rahim W.M."/>
            <person name="Sadowsky M.J."/>
        </authorList>
    </citation>
    <scope>NUCLEOTIDE SEQUENCE [LARGE SCALE GENOMIC DNA]</scope>
    <source>
        <strain evidence="4 5">Ar51</strain>
    </source>
</reference>